<feature type="compositionally biased region" description="Gly residues" evidence="1">
    <location>
        <begin position="43"/>
        <end position="54"/>
    </location>
</feature>
<proteinExistence type="predicted"/>
<accession>A0A149R3M1</accession>
<evidence type="ECO:0000256" key="1">
    <source>
        <dbReference type="SAM" id="MobiDB-lite"/>
    </source>
</evidence>
<organism evidence="2 3">
    <name type="scientific">Acetobacter cerevisiae</name>
    <dbReference type="NCBI Taxonomy" id="178900"/>
    <lineage>
        <taxon>Bacteria</taxon>
        <taxon>Pseudomonadati</taxon>
        <taxon>Pseudomonadota</taxon>
        <taxon>Alphaproteobacteria</taxon>
        <taxon>Acetobacterales</taxon>
        <taxon>Acetobacteraceae</taxon>
        <taxon>Acetobacter</taxon>
    </lineage>
</organism>
<evidence type="ECO:0000313" key="3">
    <source>
        <dbReference type="Proteomes" id="UP000075473"/>
    </source>
</evidence>
<reference evidence="2 3" key="1">
    <citation type="submission" date="2015-06" db="EMBL/GenBank/DDBJ databases">
        <title>Improved classification and identification of acetic acid bacteria using matrix-assisted laser desorption/ionization time-of-flight mass spectrometry; Gluconobacter nephelii and Gluconobacter uchimurae are later heterotypic synonyms of Gluconobacter japonicus and Gluconobacter oxydans, respectively.</title>
        <authorList>
            <person name="Li L."/>
            <person name="Cleenwerck I."/>
            <person name="De Vuyst L."/>
            <person name="Vandamme P."/>
        </authorList>
    </citation>
    <scope>NUCLEOTIDE SEQUENCE [LARGE SCALE GENOMIC DNA]</scope>
    <source>
        <strain evidence="2 3">LMG 1625</strain>
    </source>
</reference>
<dbReference type="Proteomes" id="UP000075473">
    <property type="component" value="Unassembled WGS sequence"/>
</dbReference>
<feature type="region of interest" description="Disordered" evidence="1">
    <location>
        <begin position="36"/>
        <end position="69"/>
    </location>
</feature>
<dbReference type="AlphaFoldDB" id="A0A149R3M1"/>
<comment type="caution">
    <text evidence="2">The sequence shown here is derived from an EMBL/GenBank/DDBJ whole genome shotgun (WGS) entry which is preliminary data.</text>
</comment>
<sequence>MAVLSQSGSDFGQGQIVFLGNQRMNTRCLRLDPVRQTIPATRTGGGAAGRGGKGAPANGARRTDAKPLGRLTTRQTIRYSRDNTFAEIQRQCA</sequence>
<protein>
    <submittedName>
        <fullName evidence="2">Uncharacterized protein</fullName>
    </submittedName>
</protein>
<gene>
    <name evidence="2" type="ORF">AD928_00075</name>
</gene>
<evidence type="ECO:0000313" key="2">
    <source>
        <dbReference type="EMBL" id="KXV04061.1"/>
    </source>
</evidence>
<dbReference type="EMBL" id="LHZA01000012">
    <property type="protein sequence ID" value="KXV04061.1"/>
    <property type="molecule type" value="Genomic_DNA"/>
</dbReference>
<dbReference type="PATRIC" id="fig|178900.5.peg.1254"/>
<name>A0A149R3M1_9PROT</name>